<accession>A0AAU9AEK7</accession>
<evidence type="ECO:0000256" key="3">
    <source>
        <dbReference type="ARBA" id="ARBA00022481"/>
    </source>
</evidence>
<evidence type="ECO:0000256" key="6">
    <source>
        <dbReference type="ARBA" id="ARBA00022989"/>
    </source>
</evidence>
<dbReference type="Pfam" id="PF12019">
    <property type="entry name" value="GspH"/>
    <property type="match status" value="1"/>
</dbReference>
<dbReference type="GO" id="GO:0005886">
    <property type="term" value="C:plasma membrane"/>
    <property type="evidence" value="ECO:0007669"/>
    <property type="project" value="UniProtKB-SubCell"/>
</dbReference>
<comment type="subcellular location">
    <subcellularLocation>
        <location evidence="1">Cell inner membrane</location>
        <topology evidence="1">Single-pass membrane protein</topology>
    </subcellularLocation>
</comment>
<evidence type="ECO:0000256" key="5">
    <source>
        <dbReference type="ARBA" id="ARBA00022692"/>
    </source>
</evidence>
<dbReference type="Proteomes" id="UP000218824">
    <property type="component" value="Chromosome"/>
</dbReference>
<dbReference type="GO" id="GO:0015628">
    <property type="term" value="P:protein secretion by the type II secretion system"/>
    <property type="evidence" value="ECO:0007669"/>
    <property type="project" value="InterPro"/>
</dbReference>
<evidence type="ECO:0000259" key="8">
    <source>
        <dbReference type="Pfam" id="PF12019"/>
    </source>
</evidence>
<dbReference type="KEGG" id="lem:LEN_1547"/>
<name>A0AAU9AEK7_LYSEN</name>
<evidence type="ECO:0000313" key="9">
    <source>
        <dbReference type="EMBL" id="BAV97034.1"/>
    </source>
</evidence>
<keyword evidence="6" id="KW-1133">Transmembrane helix</keyword>
<dbReference type="AlphaFoldDB" id="A0AAU9AEK7"/>
<sequence length="179" mass="20015">MRIKKLDAYEFFAAFLLANLLSLLVSPGSGASFGDSPARAFAQGLDGLYVQAARHAERHAVPVLLCPVRWIYFECDPGTDWSRGLMGFADNDRSRHLNEGDELLRRQLPLPTYLRLRSLGEARPIRFEPGTGRVGRDAPLLLCDLRGPLRGWVLRYSNGRGFEVRDADAAELARCRADE</sequence>
<dbReference type="InterPro" id="IPR022346">
    <property type="entry name" value="T2SS_GspH"/>
</dbReference>
<keyword evidence="4" id="KW-0997">Cell inner membrane</keyword>
<protein>
    <recommendedName>
        <fullName evidence="8">General secretion pathway GspH domain-containing protein</fullName>
    </recommendedName>
</protein>
<keyword evidence="3" id="KW-0488">Methylation</keyword>
<keyword evidence="5" id="KW-0812">Transmembrane</keyword>
<keyword evidence="7" id="KW-0472">Membrane</keyword>
<dbReference type="GO" id="GO:0015627">
    <property type="term" value="C:type II protein secretion system complex"/>
    <property type="evidence" value="ECO:0007669"/>
    <property type="project" value="InterPro"/>
</dbReference>
<evidence type="ECO:0000256" key="2">
    <source>
        <dbReference type="ARBA" id="ARBA00022475"/>
    </source>
</evidence>
<evidence type="ECO:0000313" key="10">
    <source>
        <dbReference type="Proteomes" id="UP000218824"/>
    </source>
</evidence>
<organism evidence="9 10">
    <name type="scientific">Lysobacter enzymogenes</name>
    <dbReference type="NCBI Taxonomy" id="69"/>
    <lineage>
        <taxon>Bacteria</taxon>
        <taxon>Pseudomonadati</taxon>
        <taxon>Pseudomonadota</taxon>
        <taxon>Gammaproteobacteria</taxon>
        <taxon>Lysobacterales</taxon>
        <taxon>Lysobacteraceae</taxon>
        <taxon>Lysobacter</taxon>
    </lineage>
</organism>
<evidence type="ECO:0000256" key="1">
    <source>
        <dbReference type="ARBA" id="ARBA00004377"/>
    </source>
</evidence>
<proteinExistence type="predicted"/>
<dbReference type="EMBL" id="AP014940">
    <property type="protein sequence ID" value="BAV97034.1"/>
    <property type="molecule type" value="Genomic_DNA"/>
</dbReference>
<gene>
    <name evidence="9" type="ORF">LEN_1547</name>
</gene>
<dbReference type="GeneID" id="83063416"/>
<feature type="domain" description="General secretion pathway GspH" evidence="8">
    <location>
        <begin position="51"/>
        <end position="155"/>
    </location>
</feature>
<keyword evidence="2" id="KW-1003">Cell membrane</keyword>
<dbReference type="RefSeq" id="WP_096377266.1">
    <property type="nucleotide sequence ID" value="NZ_AP014940.1"/>
</dbReference>
<evidence type="ECO:0000256" key="4">
    <source>
        <dbReference type="ARBA" id="ARBA00022519"/>
    </source>
</evidence>
<reference evidence="9 10" key="1">
    <citation type="journal article" date="2017" name="DNA Res.">
        <title>Complete genome sequence and expression profile of the commercial lytic enzyme producer Lysobacter enzymogenes M497-1.</title>
        <authorList>
            <person name="Takami H."/>
            <person name="Toyoda A."/>
            <person name="Uchiyama I."/>
            <person name="Itoh T."/>
            <person name="Takaki Y."/>
            <person name="Arai W."/>
            <person name="Nishi S."/>
            <person name="Kawai M."/>
            <person name="Shinya K."/>
            <person name="Ikeda H."/>
        </authorList>
    </citation>
    <scope>NUCLEOTIDE SEQUENCE [LARGE SCALE GENOMIC DNA]</scope>
    <source>
        <strain evidence="9 10">M497-1</strain>
    </source>
</reference>
<evidence type="ECO:0000256" key="7">
    <source>
        <dbReference type="ARBA" id="ARBA00023136"/>
    </source>
</evidence>